<feature type="non-terminal residue" evidence="3">
    <location>
        <position position="1"/>
    </location>
</feature>
<dbReference type="PANTHER" id="PTHR37984:SF5">
    <property type="entry name" value="PROTEIN NYNRIN-LIKE"/>
    <property type="match status" value="1"/>
</dbReference>
<evidence type="ECO:0000256" key="1">
    <source>
        <dbReference type="SAM" id="MobiDB-lite"/>
    </source>
</evidence>
<dbReference type="Pfam" id="PF00078">
    <property type="entry name" value="RVT_1"/>
    <property type="match status" value="1"/>
</dbReference>
<name>A0A371IB43_MUCPR</name>
<dbReference type="OrthoDB" id="529980at2759"/>
<dbReference type="InterPro" id="IPR043128">
    <property type="entry name" value="Rev_trsase/Diguanyl_cyclase"/>
</dbReference>
<feature type="domain" description="Reverse transcriptase" evidence="2">
    <location>
        <begin position="146"/>
        <end position="250"/>
    </location>
</feature>
<evidence type="ECO:0000313" key="4">
    <source>
        <dbReference type="Proteomes" id="UP000257109"/>
    </source>
</evidence>
<dbReference type="PANTHER" id="PTHR37984">
    <property type="entry name" value="PROTEIN CBG26694"/>
    <property type="match status" value="1"/>
</dbReference>
<evidence type="ECO:0000313" key="3">
    <source>
        <dbReference type="EMBL" id="RDY12215.1"/>
    </source>
</evidence>
<sequence>MKDKASKGTKRPMDDGHLMDDERLKGEAMKECMSKGLVRKMLLAKKEPLYLLQTNVCFHLSAQHSDLPIGFKKTLEGFKGIFPKEIKHGLPPNKGIKHQIDFTMGATLLNRVAYKANLEESKEIQQESKSPCIVPVILVPKKDSEYHHIRIREGDEWKIAFKTKLGLYEWLVMPFELTNSLSMFTRLMNHVLKSIIGRCVVIYFDDILVYLKCLDDHMEHIHQVLKLLKNESLYVNLEKCIFCITKVIFLRFVVSLEGVHMDKEKLKAIQNWAIPTNVSDVQSFHGLASFYRCFVGHFSIIVAFLNEIIKNDAGLSGKKTKKNPSRP</sequence>
<dbReference type="InterPro" id="IPR043502">
    <property type="entry name" value="DNA/RNA_pol_sf"/>
</dbReference>
<organism evidence="3 4">
    <name type="scientific">Mucuna pruriens</name>
    <name type="common">Velvet bean</name>
    <name type="synonym">Dolichos pruriens</name>
    <dbReference type="NCBI Taxonomy" id="157652"/>
    <lineage>
        <taxon>Eukaryota</taxon>
        <taxon>Viridiplantae</taxon>
        <taxon>Streptophyta</taxon>
        <taxon>Embryophyta</taxon>
        <taxon>Tracheophyta</taxon>
        <taxon>Spermatophyta</taxon>
        <taxon>Magnoliopsida</taxon>
        <taxon>eudicotyledons</taxon>
        <taxon>Gunneridae</taxon>
        <taxon>Pentapetalae</taxon>
        <taxon>rosids</taxon>
        <taxon>fabids</taxon>
        <taxon>Fabales</taxon>
        <taxon>Fabaceae</taxon>
        <taxon>Papilionoideae</taxon>
        <taxon>50 kb inversion clade</taxon>
        <taxon>NPAAA clade</taxon>
        <taxon>indigoferoid/millettioid clade</taxon>
        <taxon>Phaseoleae</taxon>
        <taxon>Mucuna</taxon>
    </lineage>
</organism>
<evidence type="ECO:0000259" key="2">
    <source>
        <dbReference type="Pfam" id="PF00078"/>
    </source>
</evidence>
<gene>
    <name evidence="3" type="primary">pol</name>
    <name evidence="3" type="ORF">CR513_03018</name>
</gene>
<dbReference type="SUPFAM" id="SSF56672">
    <property type="entry name" value="DNA/RNA polymerases"/>
    <property type="match status" value="1"/>
</dbReference>
<dbReference type="Gene3D" id="3.10.10.10">
    <property type="entry name" value="HIV Type 1 Reverse Transcriptase, subunit A, domain 1"/>
    <property type="match status" value="1"/>
</dbReference>
<dbReference type="InterPro" id="IPR000477">
    <property type="entry name" value="RT_dom"/>
</dbReference>
<reference evidence="3" key="1">
    <citation type="submission" date="2018-05" db="EMBL/GenBank/DDBJ databases">
        <title>Draft genome of Mucuna pruriens seed.</title>
        <authorList>
            <person name="Nnadi N.E."/>
            <person name="Vos R."/>
            <person name="Hasami M.H."/>
            <person name="Devisetty U.K."/>
            <person name="Aguiy J.C."/>
        </authorList>
    </citation>
    <scope>NUCLEOTIDE SEQUENCE [LARGE SCALE GENOMIC DNA]</scope>
    <source>
        <strain evidence="3">JCA_2017</strain>
    </source>
</reference>
<accession>A0A371IB43</accession>
<dbReference type="InterPro" id="IPR050951">
    <property type="entry name" value="Retrovirus_Pol_polyprotein"/>
</dbReference>
<dbReference type="EMBL" id="QJKJ01000510">
    <property type="protein sequence ID" value="RDY12215.1"/>
    <property type="molecule type" value="Genomic_DNA"/>
</dbReference>
<dbReference type="Gene3D" id="3.30.70.270">
    <property type="match status" value="2"/>
</dbReference>
<comment type="caution">
    <text evidence="3">The sequence shown here is derived from an EMBL/GenBank/DDBJ whole genome shotgun (WGS) entry which is preliminary data.</text>
</comment>
<proteinExistence type="predicted"/>
<feature type="region of interest" description="Disordered" evidence="1">
    <location>
        <begin position="1"/>
        <end position="22"/>
    </location>
</feature>
<protein>
    <submittedName>
        <fullName evidence="3">Retrovirus-related Pol polyprotein from transposon gypsy</fullName>
    </submittedName>
</protein>
<dbReference type="CDD" id="cd01647">
    <property type="entry name" value="RT_LTR"/>
    <property type="match status" value="1"/>
</dbReference>
<keyword evidence="4" id="KW-1185">Reference proteome</keyword>
<dbReference type="AlphaFoldDB" id="A0A371IB43"/>
<dbReference type="Proteomes" id="UP000257109">
    <property type="component" value="Unassembled WGS sequence"/>
</dbReference>